<dbReference type="PRINTS" id="PR00929">
    <property type="entry name" value="ATHOOK"/>
</dbReference>
<keyword evidence="9" id="KW-1185">Reference proteome</keyword>
<dbReference type="InterPro" id="IPR036397">
    <property type="entry name" value="RNaseH_sf"/>
</dbReference>
<keyword evidence="3" id="KW-0548">Nucleotidyltransferase</keyword>
<dbReference type="GO" id="GO:0004519">
    <property type="term" value="F:endonuclease activity"/>
    <property type="evidence" value="ECO:0007669"/>
    <property type="project" value="UniProtKB-KW"/>
</dbReference>
<dbReference type="Pfam" id="PF00078">
    <property type="entry name" value="RVT_1"/>
    <property type="match status" value="1"/>
</dbReference>
<keyword evidence="4" id="KW-0540">Nuclease</keyword>
<organism evidence="9 10">
    <name type="scientific">Strongyloides papillosus</name>
    <name type="common">Intestinal threadworm</name>
    <dbReference type="NCBI Taxonomy" id="174720"/>
    <lineage>
        <taxon>Eukaryota</taxon>
        <taxon>Metazoa</taxon>
        <taxon>Ecdysozoa</taxon>
        <taxon>Nematoda</taxon>
        <taxon>Chromadorea</taxon>
        <taxon>Rhabditida</taxon>
        <taxon>Tylenchina</taxon>
        <taxon>Panagrolaimomorpha</taxon>
        <taxon>Strongyloidoidea</taxon>
        <taxon>Strongyloididae</taxon>
        <taxon>Strongyloides</taxon>
    </lineage>
</organism>
<evidence type="ECO:0000256" key="2">
    <source>
        <dbReference type="ARBA" id="ARBA00022679"/>
    </source>
</evidence>
<dbReference type="InterPro" id="IPR043128">
    <property type="entry name" value="Rev_trsase/Diguanyl_cyclase"/>
</dbReference>
<dbReference type="SUPFAM" id="SSF53098">
    <property type="entry name" value="Ribonuclease H-like"/>
    <property type="match status" value="1"/>
</dbReference>
<feature type="domain" description="Integrase catalytic" evidence="8">
    <location>
        <begin position="1330"/>
        <end position="1493"/>
    </location>
</feature>
<dbReference type="GO" id="GO:0003964">
    <property type="term" value="F:RNA-directed DNA polymerase activity"/>
    <property type="evidence" value="ECO:0007669"/>
    <property type="project" value="UniProtKB-EC"/>
</dbReference>
<dbReference type="InterPro" id="IPR021109">
    <property type="entry name" value="Peptidase_aspartic_dom_sf"/>
</dbReference>
<keyword evidence="5" id="KW-0378">Hydrolase</keyword>
<dbReference type="Gene3D" id="2.40.70.10">
    <property type="entry name" value="Acid Proteases"/>
    <property type="match status" value="1"/>
</dbReference>
<dbReference type="SMART" id="SM00384">
    <property type="entry name" value="AT_hook"/>
    <property type="match status" value="3"/>
</dbReference>
<reference evidence="10" key="1">
    <citation type="submission" date="2017-02" db="UniProtKB">
        <authorList>
            <consortium name="WormBaseParasite"/>
        </authorList>
    </citation>
    <scope>IDENTIFICATION</scope>
</reference>
<dbReference type="PROSITE" id="PS50878">
    <property type="entry name" value="RT_POL"/>
    <property type="match status" value="1"/>
</dbReference>
<dbReference type="InterPro" id="IPR041577">
    <property type="entry name" value="RT_RNaseH_2"/>
</dbReference>
<dbReference type="WBParaSite" id="SPAL_0000176200.1">
    <property type="protein sequence ID" value="SPAL_0000176200.1"/>
    <property type="gene ID" value="SPAL_0000176200"/>
</dbReference>
<keyword evidence="6" id="KW-0511">Multifunctional enzyme</keyword>
<name>A0A0N5B6S6_STREA</name>
<evidence type="ECO:0000313" key="9">
    <source>
        <dbReference type="Proteomes" id="UP000046392"/>
    </source>
</evidence>
<proteinExistence type="predicted"/>
<dbReference type="SUPFAM" id="SSF50630">
    <property type="entry name" value="Acid proteases"/>
    <property type="match status" value="1"/>
</dbReference>
<evidence type="ECO:0000256" key="1">
    <source>
        <dbReference type="ARBA" id="ARBA00012493"/>
    </source>
</evidence>
<dbReference type="Gene3D" id="3.10.10.10">
    <property type="entry name" value="HIV Type 1 Reverse Transcriptase, subunit A, domain 1"/>
    <property type="match status" value="1"/>
</dbReference>
<dbReference type="GO" id="GO:0003677">
    <property type="term" value="F:DNA binding"/>
    <property type="evidence" value="ECO:0007669"/>
    <property type="project" value="InterPro"/>
</dbReference>
<dbReference type="SUPFAM" id="SSF56672">
    <property type="entry name" value="DNA/RNA polymerases"/>
    <property type="match status" value="1"/>
</dbReference>
<dbReference type="CDD" id="cd01647">
    <property type="entry name" value="RT_LTR"/>
    <property type="match status" value="1"/>
</dbReference>
<dbReference type="Pfam" id="PF17921">
    <property type="entry name" value="Integrase_H2C2"/>
    <property type="match status" value="1"/>
</dbReference>
<dbReference type="EC" id="2.7.7.49" evidence="1"/>
<evidence type="ECO:0000256" key="4">
    <source>
        <dbReference type="ARBA" id="ARBA00022722"/>
    </source>
</evidence>
<dbReference type="CDD" id="cd00303">
    <property type="entry name" value="retropepsin_like"/>
    <property type="match status" value="1"/>
</dbReference>
<keyword evidence="5" id="KW-0255">Endonuclease</keyword>
<keyword evidence="2" id="KW-0808">Transferase</keyword>
<dbReference type="InterPro" id="IPR041588">
    <property type="entry name" value="Integrase_H2C2"/>
</dbReference>
<dbReference type="Gene3D" id="3.30.70.270">
    <property type="match status" value="2"/>
</dbReference>
<feature type="domain" description="Reverse transcriptase" evidence="7">
    <location>
        <begin position="664"/>
        <end position="848"/>
    </location>
</feature>
<dbReference type="InterPro" id="IPR017956">
    <property type="entry name" value="AT_hook_DNA-bd_motif"/>
</dbReference>
<dbReference type="CDD" id="cd09274">
    <property type="entry name" value="RNase_HI_RT_Ty3"/>
    <property type="match status" value="1"/>
</dbReference>
<dbReference type="Gene3D" id="1.10.340.70">
    <property type="match status" value="1"/>
</dbReference>
<dbReference type="InterPro" id="IPR043502">
    <property type="entry name" value="DNA/RNA_pol_sf"/>
</dbReference>
<dbReference type="STRING" id="174720.A0A0N5B6S6"/>
<evidence type="ECO:0000259" key="8">
    <source>
        <dbReference type="PROSITE" id="PS50994"/>
    </source>
</evidence>
<evidence type="ECO:0000256" key="5">
    <source>
        <dbReference type="ARBA" id="ARBA00022759"/>
    </source>
</evidence>
<sequence length="1607" mass="183662">MRRRTRSTNPITTTEENLTVSQIFENIQQSANSEVLLNMSNTTDPPILNGGQINPETPTNGNLTTQNHPPTQPNGIDMGQLQNVINEMIRNAINNYLPAVLPQVNQPTCVTQPPPQVIQPPCVTNVIPTNQIENTVTENVNDEMPIVNNREDLDMLNVHRNRMIYSNDRHSSVMPEKFNVKDNFAKWEIKFNSYCRMNRISEIDKLDTLILLLDNKVLQEVYDDPSISSSYLRLAQYLRRNFNGGLTIQAASDELDLLIARRVTRADDLDNVARKIDNYIDIMFPSDNRERKNEVKIKYLSKVLPSAIQGNYFCKPMNTLDEGLAAAKTLWFQELRAEKDKARGHSILKSYNHRSDNRNVKPYQHQKSHQNNLYCSYCKMNNHSTATCRNSKNKLKAQSNNIEVNDPQSNNIEIVPKDVKTDLINKDEMKNDVINNEVCDNYEVQKVETIDESPPLPQNHSFRAVVKLNGLNVIALIDTGSNCVIINNKLKDKLGLTTCEERNISTFQSDNTALKISTPITIQIQKEKFIINENVYAAKDDFKNNSYDAIIGTNVLKRMMAVIDLQTGKIIVNEKPKDLVKDDNNISNVILSDQDANINIDKFVTDLKLKYPLAYARHSFDIGPGRIMVNEIEVYNNKEMIKAPYYSVPIHEKESVSNLLQTWIDNGLLERSESNCLHPIMLLTKDGKRDDLESCRFIADLRQVNSITKSVNYNTPKIQELLQSLQSFSFITKIDLKSAFFQLSLPPKSRQLYGIRTPIGNLQFKRLPQGGKVSSAIFQRTMEETFYKLRKNCLIYCDDILLFSNGTIQDHEQLINQFMKIANEKELKVSLEKSVFFAREAKFLGYHITSSGTRPDSTNVDNILKRELPKRKKQLISFLQALNYFRHVIPNFSRTASCLYELSAGRDCAITMNEQQLECYHALRQQLMNAPLMYHPIHGIPFTLTTDASNHTIGAILSQTQNGIEVPLAFYSCRLTKTKRARSPTFLELYAIAKSLQHFKYLLSSAEIIIRSDHKPLLHLSTSNSDKKYMELLETINQFNVKWSYIPGKSNFVADWLSRLCNENSPSPSTNTVLDTSNVASSNEIVKRQRGRPRKCQRLNSSVENLKNVKGNTIQPVDIKRRRGRPVKNISKLSNSAITITRKRGRPRKCSHKSDNITDLTNNFDKNVDTDEKVLPLSSDVNSKPIDDTTIQSSDDDLTFVDAATEIMSMIDLTKLDLVKLQSEDVKCQNALSSGKLDNHVCYKDKNGLIKVKIGKEETTDLIVIPESAADTIFKLSHDFNGHFSFLKTKENINKSCYISGLAKKLENYLKNCHHCKIRNTVMSQQGPTKTILPANVMEELSMDFLGPLKVLGSKKQKFILNVIDTGSRFVFPIPTQTQQHEEIMYHLMNDIFLKFGFPRKIRCDNAQNFKANSLKELLGRLNIQLEYSTPQYSKSNSICERYLRTLQAGVNKLISMTGRDWDCYIPYLAYAYNTNIIRSFNMSPFQLMFARSPTTALDLFLRGFDITLHDRELDIYEMMERAQVTRDIANERHLQERLYVNNGNKNKEFKTYAKNDLIYVKNKMRKGKFDNVYDGPYPVVTDLGSKIKYKAASGRILTSSKTNLRS</sequence>
<evidence type="ECO:0000256" key="3">
    <source>
        <dbReference type="ARBA" id="ARBA00022695"/>
    </source>
</evidence>
<dbReference type="Gene3D" id="3.30.420.10">
    <property type="entry name" value="Ribonuclease H-like superfamily/Ribonuclease H"/>
    <property type="match status" value="1"/>
</dbReference>
<dbReference type="Proteomes" id="UP000046392">
    <property type="component" value="Unplaced"/>
</dbReference>
<dbReference type="GO" id="GO:0015074">
    <property type="term" value="P:DNA integration"/>
    <property type="evidence" value="ECO:0007669"/>
    <property type="project" value="InterPro"/>
</dbReference>
<dbReference type="Pfam" id="PF13650">
    <property type="entry name" value="Asp_protease_2"/>
    <property type="match status" value="1"/>
</dbReference>
<dbReference type="InterPro" id="IPR050951">
    <property type="entry name" value="Retrovirus_Pol_polyprotein"/>
</dbReference>
<evidence type="ECO:0000256" key="6">
    <source>
        <dbReference type="ARBA" id="ARBA00023268"/>
    </source>
</evidence>
<protein>
    <recommendedName>
        <fullName evidence="1">RNA-directed DNA polymerase</fullName>
        <ecNumber evidence="1">2.7.7.49</ecNumber>
    </recommendedName>
</protein>
<dbReference type="Pfam" id="PF17919">
    <property type="entry name" value="RT_RNaseH_2"/>
    <property type="match status" value="1"/>
</dbReference>
<dbReference type="PANTHER" id="PTHR37984">
    <property type="entry name" value="PROTEIN CBG26694"/>
    <property type="match status" value="1"/>
</dbReference>
<dbReference type="InterPro" id="IPR012337">
    <property type="entry name" value="RNaseH-like_sf"/>
</dbReference>
<accession>A0A0N5B6S6</accession>
<dbReference type="Pfam" id="PF00665">
    <property type="entry name" value="rve"/>
    <property type="match status" value="1"/>
</dbReference>
<dbReference type="InterPro" id="IPR001584">
    <property type="entry name" value="Integrase_cat-core"/>
</dbReference>
<dbReference type="GO" id="GO:0042575">
    <property type="term" value="C:DNA polymerase complex"/>
    <property type="evidence" value="ECO:0007669"/>
    <property type="project" value="UniProtKB-ARBA"/>
</dbReference>
<dbReference type="InterPro" id="IPR000477">
    <property type="entry name" value="RT_dom"/>
</dbReference>
<evidence type="ECO:0000313" key="10">
    <source>
        <dbReference type="WBParaSite" id="SPAL_0000176200.1"/>
    </source>
</evidence>
<evidence type="ECO:0000259" key="7">
    <source>
        <dbReference type="PROSITE" id="PS50878"/>
    </source>
</evidence>
<dbReference type="PROSITE" id="PS50994">
    <property type="entry name" value="INTEGRASE"/>
    <property type="match status" value="1"/>
</dbReference>
<dbReference type="PANTHER" id="PTHR37984:SF5">
    <property type="entry name" value="PROTEIN NYNRIN-LIKE"/>
    <property type="match status" value="1"/>
</dbReference>